<evidence type="ECO:0000313" key="7">
    <source>
        <dbReference type="Proteomes" id="UP001596504"/>
    </source>
</evidence>
<keyword evidence="3" id="KW-0804">Transcription</keyword>
<sequence length="201" mass="22407">MSSVKSRREMYADATRAAILQAATELFAERGYRGASLEDVAAQANVTRGAVYHHFSGKQALFEEVVETVEEEAMQEVLAAADASDPWDAGLQAVAAYLDKCCEPQYGRLVWIEGPAALGWQKWRECEEKYAYDVTQRFIARLVEAGYLSAESSLRTTSQFVFWMLGGAGLRLAETPEEDKPRLRDEWAALMLEALSALRVD</sequence>
<dbReference type="InterPro" id="IPR009057">
    <property type="entry name" value="Homeodomain-like_sf"/>
</dbReference>
<name>A0ABW2LN62_9PSEU</name>
<proteinExistence type="predicted"/>
<dbReference type="PANTHER" id="PTHR30055:SF234">
    <property type="entry name" value="HTH-TYPE TRANSCRIPTIONAL REGULATOR BETI"/>
    <property type="match status" value="1"/>
</dbReference>
<dbReference type="InterPro" id="IPR001647">
    <property type="entry name" value="HTH_TetR"/>
</dbReference>
<dbReference type="Proteomes" id="UP001596504">
    <property type="component" value="Unassembled WGS sequence"/>
</dbReference>
<dbReference type="SUPFAM" id="SSF46689">
    <property type="entry name" value="Homeodomain-like"/>
    <property type="match status" value="1"/>
</dbReference>
<dbReference type="RefSeq" id="WP_380669034.1">
    <property type="nucleotide sequence ID" value="NZ_JBHTCJ010000007.1"/>
</dbReference>
<evidence type="ECO:0000256" key="2">
    <source>
        <dbReference type="ARBA" id="ARBA00023125"/>
    </source>
</evidence>
<dbReference type="InterPro" id="IPR049484">
    <property type="entry name" value="Rv0078-like_C"/>
</dbReference>
<dbReference type="Pfam" id="PF00440">
    <property type="entry name" value="TetR_N"/>
    <property type="match status" value="1"/>
</dbReference>
<dbReference type="PROSITE" id="PS01081">
    <property type="entry name" value="HTH_TETR_1"/>
    <property type="match status" value="1"/>
</dbReference>
<evidence type="ECO:0000256" key="1">
    <source>
        <dbReference type="ARBA" id="ARBA00023015"/>
    </source>
</evidence>
<keyword evidence="1" id="KW-0805">Transcription regulation</keyword>
<accession>A0ABW2LN62</accession>
<dbReference type="InterPro" id="IPR050109">
    <property type="entry name" value="HTH-type_TetR-like_transc_reg"/>
</dbReference>
<evidence type="ECO:0000313" key="6">
    <source>
        <dbReference type="EMBL" id="MFC7342793.1"/>
    </source>
</evidence>
<protein>
    <submittedName>
        <fullName evidence="6">TetR/AcrR family transcriptional regulator</fullName>
    </submittedName>
</protein>
<evidence type="ECO:0000259" key="5">
    <source>
        <dbReference type="PROSITE" id="PS50977"/>
    </source>
</evidence>
<reference evidence="7" key="1">
    <citation type="journal article" date="2019" name="Int. J. Syst. Evol. Microbiol.">
        <title>The Global Catalogue of Microorganisms (GCM) 10K type strain sequencing project: providing services to taxonomists for standard genome sequencing and annotation.</title>
        <authorList>
            <consortium name="The Broad Institute Genomics Platform"/>
            <consortium name="The Broad Institute Genome Sequencing Center for Infectious Disease"/>
            <person name="Wu L."/>
            <person name="Ma J."/>
        </authorList>
    </citation>
    <scope>NUCLEOTIDE SEQUENCE [LARGE SCALE GENOMIC DNA]</scope>
    <source>
        <strain evidence="7">WLHS5</strain>
    </source>
</reference>
<dbReference type="Gene3D" id="1.10.357.10">
    <property type="entry name" value="Tetracycline Repressor, domain 2"/>
    <property type="match status" value="1"/>
</dbReference>
<evidence type="ECO:0000256" key="4">
    <source>
        <dbReference type="PROSITE-ProRule" id="PRU00335"/>
    </source>
</evidence>
<dbReference type="PANTHER" id="PTHR30055">
    <property type="entry name" value="HTH-TYPE TRANSCRIPTIONAL REGULATOR RUTR"/>
    <property type="match status" value="1"/>
</dbReference>
<gene>
    <name evidence="6" type="ORF">ACFQRI_15430</name>
</gene>
<feature type="domain" description="HTH tetR-type" evidence="5">
    <location>
        <begin position="13"/>
        <end position="73"/>
    </location>
</feature>
<dbReference type="InterPro" id="IPR023772">
    <property type="entry name" value="DNA-bd_HTH_TetR-type_CS"/>
</dbReference>
<keyword evidence="7" id="KW-1185">Reference proteome</keyword>
<dbReference type="Pfam" id="PF21351">
    <property type="entry name" value="TetR_C_41"/>
    <property type="match status" value="1"/>
</dbReference>
<evidence type="ECO:0000256" key="3">
    <source>
        <dbReference type="ARBA" id="ARBA00023163"/>
    </source>
</evidence>
<dbReference type="PRINTS" id="PR00455">
    <property type="entry name" value="HTHTETR"/>
</dbReference>
<organism evidence="6 7">
    <name type="scientific">Saccharopolyspora griseoalba</name>
    <dbReference type="NCBI Taxonomy" id="1431848"/>
    <lineage>
        <taxon>Bacteria</taxon>
        <taxon>Bacillati</taxon>
        <taxon>Actinomycetota</taxon>
        <taxon>Actinomycetes</taxon>
        <taxon>Pseudonocardiales</taxon>
        <taxon>Pseudonocardiaceae</taxon>
        <taxon>Saccharopolyspora</taxon>
    </lineage>
</organism>
<comment type="caution">
    <text evidence="6">The sequence shown here is derived from an EMBL/GenBank/DDBJ whole genome shotgun (WGS) entry which is preliminary data.</text>
</comment>
<dbReference type="EMBL" id="JBHTCJ010000007">
    <property type="protein sequence ID" value="MFC7342793.1"/>
    <property type="molecule type" value="Genomic_DNA"/>
</dbReference>
<keyword evidence="2 4" id="KW-0238">DNA-binding</keyword>
<feature type="DNA-binding region" description="H-T-H motif" evidence="4">
    <location>
        <begin position="36"/>
        <end position="55"/>
    </location>
</feature>
<dbReference type="PROSITE" id="PS50977">
    <property type="entry name" value="HTH_TETR_2"/>
    <property type="match status" value="1"/>
</dbReference>